<dbReference type="InterPro" id="IPR006073">
    <property type="entry name" value="GTP-bd"/>
</dbReference>
<dbReference type="GO" id="GO:0005739">
    <property type="term" value="C:mitochondrion"/>
    <property type="evidence" value="ECO:0007669"/>
    <property type="project" value="UniProtKB-SubCell"/>
</dbReference>
<dbReference type="InterPro" id="IPR027368">
    <property type="entry name" value="MnmE_dom2"/>
</dbReference>
<dbReference type="Pfam" id="PF01926">
    <property type="entry name" value="MMR_HSR1"/>
    <property type="match status" value="1"/>
</dbReference>
<evidence type="ECO:0000256" key="1">
    <source>
        <dbReference type="ARBA" id="ARBA00004173"/>
    </source>
</evidence>
<feature type="domain" description="GTP-binding protein TrmE N-terminal" evidence="7">
    <location>
        <begin position="67"/>
        <end position="190"/>
    </location>
</feature>
<reference evidence="9" key="1">
    <citation type="submission" date="2021-03" db="EMBL/GenBank/DDBJ databases">
        <title>Revisited historic fungal species revealed as producer of novel bioactive compounds through whole genome sequencing and comparative genomics.</title>
        <authorList>
            <person name="Vignolle G.A."/>
            <person name="Hochenegger N."/>
            <person name="Mach R.L."/>
            <person name="Mach-Aigner A.R."/>
            <person name="Javad Rahimi M."/>
            <person name="Salim K.A."/>
            <person name="Chan C.M."/>
            <person name="Lim L.B.L."/>
            <person name="Cai F."/>
            <person name="Druzhinina I.S."/>
            <person name="U'Ren J.M."/>
            <person name="Derntl C."/>
        </authorList>
    </citation>
    <scope>NUCLEOTIDE SEQUENCE</scope>
    <source>
        <strain evidence="9">TUCIM 5799</strain>
    </source>
</reference>
<evidence type="ECO:0000256" key="4">
    <source>
        <dbReference type="ARBA" id="ARBA00022741"/>
    </source>
</evidence>
<evidence type="ECO:0000313" key="10">
    <source>
        <dbReference type="Proteomes" id="UP000829685"/>
    </source>
</evidence>
<evidence type="ECO:0000256" key="5">
    <source>
        <dbReference type="ARBA" id="ARBA00023134"/>
    </source>
</evidence>
<dbReference type="Gene3D" id="1.20.120.430">
    <property type="entry name" value="tRNA modification GTPase MnmE domain 2"/>
    <property type="match status" value="1"/>
</dbReference>
<name>A0A9Q0ATC2_9PEZI</name>
<dbReference type="PANTHER" id="PTHR42714">
    <property type="entry name" value="TRNA MODIFICATION GTPASE GTPBP3"/>
    <property type="match status" value="1"/>
</dbReference>
<protein>
    <submittedName>
        <fullName evidence="9">Uncharacterized protein</fullName>
    </submittedName>
</protein>
<comment type="similarity">
    <text evidence="2">Belongs to the TRAFAC class TrmE-Era-EngA-EngB-Septin-like GTPase superfamily. TrmE GTPase family.</text>
</comment>
<accession>A0A9Q0ATC2</accession>
<dbReference type="Pfam" id="PF10396">
    <property type="entry name" value="TrmE_N"/>
    <property type="match status" value="1"/>
</dbReference>
<feature type="domain" description="MnmE helical" evidence="8">
    <location>
        <begin position="193"/>
        <end position="565"/>
    </location>
</feature>
<dbReference type="InterPro" id="IPR027266">
    <property type="entry name" value="TrmE/GcvT-like"/>
</dbReference>
<dbReference type="InterPro" id="IPR025867">
    <property type="entry name" value="MnmE_helical"/>
</dbReference>
<keyword evidence="4" id="KW-0547">Nucleotide-binding</keyword>
<dbReference type="SUPFAM" id="SSF52540">
    <property type="entry name" value="P-loop containing nucleoside triphosphate hydrolases"/>
    <property type="match status" value="1"/>
</dbReference>
<dbReference type="Gene3D" id="3.30.1360.120">
    <property type="entry name" value="Probable tRNA modification gtpase trme, domain 1"/>
    <property type="match status" value="1"/>
</dbReference>
<dbReference type="GO" id="GO:0030488">
    <property type="term" value="P:tRNA methylation"/>
    <property type="evidence" value="ECO:0007669"/>
    <property type="project" value="TreeGrafter"/>
</dbReference>
<dbReference type="InterPro" id="IPR018948">
    <property type="entry name" value="GTP-bd_TrmE_N"/>
</dbReference>
<dbReference type="EMBL" id="JAFIMR010000007">
    <property type="protein sequence ID" value="KAI1876622.1"/>
    <property type="molecule type" value="Genomic_DNA"/>
</dbReference>
<evidence type="ECO:0000313" key="9">
    <source>
        <dbReference type="EMBL" id="KAI1876622.1"/>
    </source>
</evidence>
<dbReference type="Pfam" id="PF12631">
    <property type="entry name" value="MnmE_helical"/>
    <property type="match status" value="1"/>
</dbReference>
<dbReference type="PANTHER" id="PTHR42714:SF2">
    <property type="entry name" value="TRNA MODIFICATION GTPASE GTPBP3, MITOCHONDRIAL"/>
    <property type="match status" value="1"/>
</dbReference>
<dbReference type="InterPro" id="IPR027417">
    <property type="entry name" value="P-loop_NTPase"/>
</dbReference>
<sequence length="565" mass="61225">MLRRFPRGRSSLALKPSFIPTFRPYIQLHQPSPGARPWPGSKSFGPPRSTALPGHRTFFSAGQKSDTIYALSTAHGKAGIAVIRISGRLCAEIYQHLCPSKPVPKPRLASVRTLYHPLSNQTDILDSDAVVIFFPGPKTATGEDVLELHVHGGSATVKAVLSAIPACPAAGAIRYAEPGEFTKRAFLNDRLDLAQVESLSDTLSAETEQQRRAAVRGSSGALGRTYDSWRQQLLEARGEVEAIIDFSEDQHFDEAPTDLLGNVSRQVEQILASIEQHEVASQRSELLRNGIRIALLGPPNVGKSSLMNQIVGREASIVSGEAGTTRDIVEAHLDIRGYLCTFADTAGFRSTGSQESPIGAVELEGIRRARAKALESDIVVVLVSVERNPSGDYFINYDQETLELLQAVGRGLVVLNKRDMLPKDELEDLIEDFRASVLRNNGGTASEPLLVSCSEALTPSATSKDPGGVQGVADRLGTLFADMTSLPANQQDLHGVTERQRQLLAQCRKHLEDYVGNTTSDDVIDELNFVVAAEDLRYAASCLARITGRGEAGDVEEVLGVIFEK</sequence>
<dbReference type="NCBIfam" id="TIGR00231">
    <property type="entry name" value="small_GTP"/>
    <property type="match status" value="1"/>
</dbReference>
<keyword evidence="3" id="KW-0819">tRNA processing</keyword>
<evidence type="ECO:0000256" key="3">
    <source>
        <dbReference type="ARBA" id="ARBA00022694"/>
    </source>
</evidence>
<keyword evidence="10" id="KW-1185">Reference proteome</keyword>
<evidence type="ECO:0000259" key="7">
    <source>
        <dbReference type="Pfam" id="PF10396"/>
    </source>
</evidence>
<dbReference type="InterPro" id="IPR005225">
    <property type="entry name" value="Small_GTP-bd"/>
</dbReference>
<comment type="caution">
    <text evidence="9">The sequence shown here is derived from an EMBL/GenBank/DDBJ whole genome shotgun (WGS) entry which is preliminary data.</text>
</comment>
<dbReference type="NCBIfam" id="NF003661">
    <property type="entry name" value="PRK05291.1-3"/>
    <property type="match status" value="1"/>
</dbReference>
<evidence type="ECO:0000259" key="6">
    <source>
        <dbReference type="Pfam" id="PF01926"/>
    </source>
</evidence>
<comment type="subcellular location">
    <subcellularLocation>
        <location evidence="1">Mitochondrion</location>
    </subcellularLocation>
</comment>
<keyword evidence="5" id="KW-0342">GTP-binding</keyword>
<dbReference type="FunFam" id="3.30.1360.120:FF:000007">
    <property type="entry name" value="tRNA modification GTPase GTPBP3, mitochondrial"/>
    <property type="match status" value="1"/>
</dbReference>
<dbReference type="InterPro" id="IPR031168">
    <property type="entry name" value="G_TrmE"/>
</dbReference>
<gene>
    <name evidence="9" type="ORF">JX265_004148</name>
</gene>
<dbReference type="GO" id="GO:0003924">
    <property type="term" value="F:GTPase activity"/>
    <property type="evidence" value="ECO:0007669"/>
    <property type="project" value="InterPro"/>
</dbReference>
<dbReference type="GO" id="GO:0002098">
    <property type="term" value="P:tRNA wobble uridine modification"/>
    <property type="evidence" value="ECO:0007669"/>
    <property type="project" value="TreeGrafter"/>
</dbReference>
<dbReference type="AlphaFoldDB" id="A0A9Q0ATC2"/>
<proteinExistence type="inferred from homology"/>
<dbReference type="CDD" id="cd04164">
    <property type="entry name" value="trmE"/>
    <property type="match status" value="1"/>
</dbReference>
<evidence type="ECO:0000256" key="2">
    <source>
        <dbReference type="ARBA" id="ARBA00011043"/>
    </source>
</evidence>
<dbReference type="InterPro" id="IPR004520">
    <property type="entry name" value="GTPase_MnmE"/>
</dbReference>
<evidence type="ECO:0000259" key="8">
    <source>
        <dbReference type="Pfam" id="PF12631"/>
    </source>
</evidence>
<dbReference type="Proteomes" id="UP000829685">
    <property type="component" value="Unassembled WGS sequence"/>
</dbReference>
<dbReference type="HAMAP" id="MF_00379">
    <property type="entry name" value="GTPase_MnmE"/>
    <property type="match status" value="1"/>
</dbReference>
<dbReference type="GO" id="GO:0005525">
    <property type="term" value="F:GTP binding"/>
    <property type="evidence" value="ECO:0007669"/>
    <property type="project" value="UniProtKB-KW"/>
</dbReference>
<organism evidence="9 10">
    <name type="scientific">Neoarthrinium moseri</name>
    <dbReference type="NCBI Taxonomy" id="1658444"/>
    <lineage>
        <taxon>Eukaryota</taxon>
        <taxon>Fungi</taxon>
        <taxon>Dikarya</taxon>
        <taxon>Ascomycota</taxon>
        <taxon>Pezizomycotina</taxon>
        <taxon>Sordariomycetes</taxon>
        <taxon>Xylariomycetidae</taxon>
        <taxon>Amphisphaeriales</taxon>
        <taxon>Apiosporaceae</taxon>
        <taxon>Neoarthrinium</taxon>
    </lineage>
</organism>
<dbReference type="Gene3D" id="3.40.50.300">
    <property type="entry name" value="P-loop containing nucleotide triphosphate hydrolases"/>
    <property type="match status" value="1"/>
</dbReference>
<feature type="domain" description="G" evidence="6">
    <location>
        <begin position="292"/>
        <end position="416"/>
    </location>
</feature>
<dbReference type="CDD" id="cd14858">
    <property type="entry name" value="TrmE_N"/>
    <property type="match status" value="1"/>
</dbReference>